<name>X1BIQ7_9ZZZZ</name>
<dbReference type="AlphaFoldDB" id="X1BIQ7"/>
<evidence type="ECO:0000313" key="1">
    <source>
        <dbReference type="EMBL" id="GAG95794.1"/>
    </source>
</evidence>
<comment type="caution">
    <text evidence="1">The sequence shown here is derived from an EMBL/GenBank/DDBJ whole genome shotgun (WGS) entry which is preliminary data.</text>
</comment>
<organism evidence="1">
    <name type="scientific">marine sediment metagenome</name>
    <dbReference type="NCBI Taxonomy" id="412755"/>
    <lineage>
        <taxon>unclassified sequences</taxon>
        <taxon>metagenomes</taxon>
        <taxon>ecological metagenomes</taxon>
    </lineage>
</organism>
<dbReference type="EMBL" id="BART01028992">
    <property type="protein sequence ID" value="GAG95794.1"/>
    <property type="molecule type" value="Genomic_DNA"/>
</dbReference>
<gene>
    <name evidence="1" type="ORF">S01H4_50984</name>
</gene>
<proteinExistence type="predicted"/>
<protein>
    <submittedName>
        <fullName evidence="1">Uncharacterized protein</fullName>
    </submittedName>
</protein>
<accession>X1BIQ7</accession>
<sequence>MQSWQGFNGVTNACPTIVDGRPGTGMIVVNKENEKVAVGSGI</sequence>
<reference evidence="1" key="1">
    <citation type="journal article" date="2014" name="Front. Microbiol.">
        <title>High frequency of phylogenetically diverse reductive dehalogenase-homologous genes in deep subseafloor sedimentary metagenomes.</title>
        <authorList>
            <person name="Kawai M."/>
            <person name="Futagami T."/>
            <person name="Toyoda A."/>
            <person name="Takaki Y."/>
            <person name="Nishi S."/>
            <person name="Hori S."/>
            <person name="Arai W."/>
            <person name="Tsubouchi T."/>
            <person name="Morono Y."/>
            <person name="Uchiyama I."/>
            <person name="Ito T."/>
            <person name="Fujiyama A."/>
            <person name="Inagaki F."/>
            <person name="Takami H."/>
        </authorList>
    </citation>
    <scope>NUCLEOTIDE SEQUENCE</scope>
    <source>
        <strain evidence="1">Expedition CK06-06</strain>
    </source>
</reference>